<dbReference type="PANTHER" id="PTHR47506:SF3">
    <property type="entry name" value="HTH-TYPE TRANSCRIPTIONAL REGULATOR LMRA"/>
    <property type="match status" value="1"/>
</dbReference>
<dbReference type="SUPFAM" id="SSF48498">
    <property type="entry name" value="Tetracyclin repressor-like, C-terminal domain"/>
    <property type="match status" value="1"/>
</dbReference>
<keyword evidence="3" id="KW-0804">Transcription</keyword>
<dbReference type="InterPro" id="IPR036271">
    <property type="entry name" value="Tet_transcr_reg_TetR-rel_C_sf"/>
</dbReference>
<keyword evidence="7" id="KW-1185">Reference proteome</keyword>
<evidence type="ECO:0000256" key="4">
    <source>
        <dbReference type="PROSITE-ProRule" id="PRU00335"/>
    </source>
</evidence>
<accession>A0A4V2Q3B8</accession>
<dbReference type="Gene3D" id="1.10.357.10">
    <property type="entry name" value="Tetracycline Repressor, domain 2"/>
    <property type="match status" value="1"/>
</dbReference>
<dbReference type="OrthoDB" id="9809772at2"/>
<dbReference type="Pfam" id="PF00440">
    <property type="entry name" value="TetR_N"/>
    <property type="match status" value="1"/>
</dbReference>
<evidence type="ECO:0000313" key="7">
    <source>
        <dbReference type="Proteomes" id="UP000294555"/>
    </source>
</evidence>
<dbReference type="InterPro" id="IPR001647">
    <property type="entry name" value="HTH_TetR"/>
</dbReference>
<dbReference type="PROSITE" id="PS50977">
    <property type="entry name" value="HTH_TETR_2"/>
    <property type="match status" value="1"/>
</dbReference>
<dbReference type="AlphaFoldDB" id="A0A4V2Q3B8"/>
<name>A0A4V2Q3B8_9GAMM</name>
<comment type="caution">
    <text evidence="6">The sequence shown here is derived from an EMBL/GenBank/DDBJ whole genome shotgun (WGS) entry which is preliminary data.</text>
</comment>
<proteinExistence type="predicted"/>
<evidence type="ECO:0000256" key="2">
    <source>
        <dbReference type="ARBA" id="ARBA00023125"/>
    </source>
</evidence>
<protein>
    <submittedName>
        <fullName evidence="6">TetR family transcriptional regulator</fullName>
    </submittedName>
</protein>
<dbReference type="GO" id="GO:0003677">
    <property type="term" value="F:DNA binding"/>
    <property type="evidence" value="ECO:0007669"/>
    <property type="project" value="UniProtKB-UniRule"/>
</dbReference>
<feature type="DNA-binding region" description="H-T-H motif" evidence="4">
    <location>
        <begin position="27"/>
        <end position="46"/>
    </location>
</feature>
<dbReference type="SUPFAM" id="SSF46689">
    <property type="entry name" value="Homeodomain-like"/>
    <property type="match status" value="1"/>
</dbReference>
<dbReference type="InterPro" id="IPR009057">
    <property type="entry name" value="Homeodomain-like_sf"/>
</dbReference>
<reference evidence="6 7" key="1">
    <citation type="submission" date="2019-02" db="EMBL/GenBank/DDBJ databases">
        <title>Investigation of anaerobic lignin degradation for improved lignocellulosic biofuels.</title>
        <authorList>
            <person name="Deangelis K."/>
        </authorList>
    </citation>
    <scope>NUCLEOTIDE SEQUENCE [LARGE SCALE GENOMIC DNA]</scope>
    <source>
        <strain evidence="6 7">159R</strain>
    </source>
</reference>
<evidence type="ECO:0000256" key="1">
    <source>
        <dbReference type="ARBA" id="ARBA00023015"/>
    </source>
</evidence>
<dbReference type="EMBL" id="SJOI01000001">
    <property type="protein sequence ID" value="TCL06168.1"/>
    <property type="molecule type" value="Genomic_DNA"/>
</dbReference>
<keyword evidence="2 4" id="KW-0238">DNA-binding</keyword>
<evidence type="ECO:0000313" key="6">
    <source>
        <dbReference type="EMBL" id="TCL06168.1"/>
    </source>
</evidence>
<gene>
    <name evidence="6" type="ORF">EZJ58_4401</name>
</gene>
<feature type="domain" description="HTH tetR-type" evidence="5">
    <location>
        <begin position="4"/>
        <end position="64"/>
    </location>
</feature>
<dbReference type="PANTHER" id="PTHR47506">
    <property type="entry name" value="TRANSCRIPTIONAL REGULATORY PROTEIN"/>
    <property type="match status" value="1"/>
</dbReference>
<evidence type="ECO:0000256" key="3">
    <source>
        <dbReference type="ARBA" id="ARBA00023163"/>
    </source>
</evidence>
<keyword evidence="1" id="KW-0805">Transcription regulation</keyword>
<evidence type="ECO:0000259" key="5">
    <source>
        <dbReference type="PROSITE" id="PS50977"/>
    </source>
</evidence>
<organism evidence="6 7">
    <name type="scientific">Sodalis ligni</name>
    <dbReference type="NCBI Taxonomy" id="2697027"/>
    <lineage>
        <taxon>Bacteria</taxon>
        <taxon>Pseudomonadati</taxon>
        <taxon>Pseudomonadota</taxon>
        <taxon>Gammaproteobacteria</taxon>
        <taxon>Enterobacterales</taxon>
        <taxon>Bruguierivoracaceae</taxon>
        <taxon>Sodalis</taxon>
    </lineage>
</organism>
<dbReference type="Proteomes" id="UP000294555">
    <property type="component" value="Unassembled WGS sequence"/>
</dbReference>
<sequence>MGSADTKENIMAIARLMVQANGYTALSFRDIAAAVGVKSSSVHYHFPTKGSLGAELARRYTQEMNDYLEQSLAESPDAAAFMDRYTNVFRAALANDNRMCMCGIMAAEHDELPPEVQQEVACFSEVNVLWLSRALALFRKEEPAARLQSHALAIYAAVEGAQLIARSRGDIAVYDHTIDAYRSNGLLP</sequence>